<dbReference type="GO" id="GO:0003677">
    <property type="term" value="F:DNA binding"/>
    <property type="evidence" value="ECO:0007669"/>
    <property type="project" value="UniProtKB-KW"/>
</dbReference>
<dbReference type="STRING" id="1423781.FD06_GL001108"/>
<keyword evidence="3" id="KW-0238">DNA-binding</keyword>
<keyword evidence="4" id="KW-0804">Transcription</keyword>
<dbReference type="Pfam" id="PF04542">
    <property type="entry name" value="Sigma70_r2"/>
    <property type="match status" value="1"/>
</dbReference>
<accession>A0A0R2AQH4</accession>
<dbReference type="InterPro" id="IPR013325">
    <property type="entry name" value="RNA_pol_sigma_r2"/>
</dbReference>
<dbReference type="GO" id="GO:0016987">
    <property type="term" value="F:sigma factor activity"/>
    <property type="evidence" value="ECO:0007669"/>
    <property type="project" value="UniProtKB-KW"/>
</dbReference>
<evidence type="ECO:0000313" key="7">
    <source>
        <dbReference type="Proteomes" id="UP000052012"/>
    </source>
</evidence>
<comment type="caution">
    <text evidence="6">The sequence shown here is derived from an EMBL/GenBank/DDBJ whole genome shotgun (WGS) entry which is preliminary data.</text>
</comment>
<keyword evidence="1" id="KW-0805">Transcription regulation</keyword>
<dbReference type="InterPro" id="IPR007627">
    <property type="entry name" value="RNA_pol_sigma70_r2"/>
</dbReference>
<dbReference type="Gene3D" id="1.10.1740.10">
    <property type="match status" value="1"/>
</dbReference>
<organism evidence="6 7">
    <name type="scientific">Apilactobacillus ozensis DSM 23829 = JCM 17196</name>
    <dbReference type="NCBI Taxonomy" id="1423781"/>
    <lineage>
        <taxon>Bacteria</taxon>
        <taxon>Bacillati</taxon>
        <taxon>Bacillota</taxon>
        <taxon>Bacilli</taxon>
        <taxon>Lactobacillales</taxon>
        <taxon>Lactobacillaceae</taxon>
        <taxon>Apilactobacillus</taxon>
    </lineage>
</organism>
<evidence type="ECO:0000256" key="1">
    <source>
        <dbReference type="ARBA" id="ARBA00023015"/>
    </source>
</evidence>
<keyword evidence="7" id="KW-1185">Reference proteome</keyword>
<dbReference type="PANTHER" id="PTHR30385">
    <property type="entry name" value="SIGMA FACTOR F FLAGELLAR"/>
    <property type="match status" value="1"/>
</dbReference>
<evidence type="ECO:0000256" key="3">
    <source>
        <dbReference type="ARBA" id="ARBA00023125"/>
    </source>
</evidence>
<dbReference type="AlphaFoldDB" id="A0A0R2AQH4"/>
<evidence type="ECO:0000256" key="4">
    <source>
        <dbReference type="ARBA" id="ARBA00023163"/>
    </source>
</evidence>
<dbReference type="SUPFAM" id="SSF88946">
    <property type="entry name" value="Sigma2 domain of RNA polymerase sigma factors"/>
    <property type="match status" value="1"/>
</dbReference>
<feature type="domain" description="RNA polymerase sigma-70 region 2" evidence="5">
    <location>
        <begin position="10"/>
        <end position="78"/>
    </location>
</feature>
<protein>
    <recommendedName>
        <fullName evidence="5">RNA polymerase sigma-70 region 2 domain-containing protein</fullName>
    </recommendedName>
</protein>
<evidence type="ECO:0000313" key="6">
    <source>
        <dbReference type="EMBL" id="KRM69438.1"/>
    </source>
</evidence>
<dbReference type="NCBIfam" id="TIGR02937">
    <property type="entry name" value="sigma70-ECF"/>
    <property type="match status" value="1"/>
</dbReference>
<reference evidence="6 7" key="1">
    <citation type="journal article" date="2015" name="Genome Announc.">
        <title>Expanding the biotechnology potential of lactobacilli through comparative genomics of 213 strains and associated genera.</title>
        <authorList>
            <person name="Sun Z."/>
            <person name="Harris H.M."/>
            <person name="McCann A."/>
            <person name="Guo C."/>
            <person name="Argimon S."/>
            <person name="Zhang W."/>
            <person name="Yang X."/>
            <person name="Jeffery I.B."/>
            <person name="Cooney J.C."/>
            <person name="Kagawa T.F."/>
            <person name="Liu W."/>
            <person name="Song Y."/>
            <person name="Salvetti E."/>
            <person name="Wrobel A."/>
            <person name="Rasinkangas P."/>
            <person name="Parkhill J."/>
            <person name="Rea M.C."/>
            <person name="O'Sullivan O."/>
            <person name="Ritari J."/>
            <person name="Douillard F.P."/>
            <person name="Paul Ross R."/>
            <person name="Yang R."/>
            <person name="Briner A.E."/>
            <person name="Felis G.E."/>
            <person name="de Vos W.M."/>
            <person name="Barrangou R."/>
            <person name="Klaenhammer T.R."/>
            <person name="Caufield P.W."/>
            <person name="Cui Y."/>
            <person name="Zhang H."/>
            <person name="O'Toole P.W."/>
        </authorList>
    </citation>
    <scope>NUCLEOTIDE SEQUENCE [LARGE SCALE GENOMIC DNA]</scope>
    <source>
        <strain evidence="6 7">DSM 23829</strain>
    </source>
</reference>
<dbReference type="InterPro" id="IPR014284">
    <property type="entry name" value="RNA_pol_sigma-70_dom"/>
</dbReference>
<evidence type="ECO:0000256" key="2">
    <source>
        <dbReference type="ARBA" id="ARBA00023082"/>
    </source>
</evidence>
<dbReference type="GO" id="GO:0006352">
    <property type="term" value="P:DNA-templated transcription initiation"/>
    <property type="evidence" value="ECO:0007669"/>
    <property type="project" value="InterPro"/>
</dbReference>
<gene>
    <name evidence="6" type="ORF">FD06_GL001108</name>
</gene>
<name>A0A0R2AQH4_9LACO</name>
<proteinExistence type="predicted"/>
<dbReference type="PATRIC" id="fig|1423781.4.peg.1149"/>
<keyword evidence="2" id="KW-0731">Sigma factor</keyword>
<sequence length="174" mass="20436">MHDEDAINELFEKYRPLVNKLWATYYLHGFDVDDWYQEAIIVMLNSVKRYDVEKMVNFGVFFKMSLKNKCFDLIRRSNAQKRIPVTMQTSFNSNEKFLSDTMSDALAVCPESQIILQEKILKLLKVCSDFEQKTLVALFSKKDFSEIALENNCKESKVSNAFERCRVKFNKLTL</sequence>
<dbReference type="PANTHER" id="PTHR30385:SF1">
    <property type="entry name" value="RNA POLYMERASE SIGMA-H FACTOR"/>
    <property type="match status" value="1"/>
</dbReference>
<evidence type="ECO:0000259" key="5">
    <source>
        <dbReference type="Pfam" id="PF04542"/>
    </source>
</evidence>
<dbReference type="Proteomes" id="UP000052012">
    <property type="component" value="Unassembled WGS sequence"/>
</dbReference>
<dbReference type="EMBL" id="AYYQ01000004">
    <property type="protein sequence ID" value="KRM69438.1"/>
    <property type="molecule type" value="Genomic_DNA"/>
</dbReference>